<feature type="transmembrane region" description="Helical" evidence="2">
    <location>
        <begin position="160"/>
        <end position="183"/>
    </location>
</feature>
<feature type="region of interest" description="Disordered" evidence="1">
    <location>
        <begin position="92"/>
        <end position="115"/>
    </location>
</feature>
<evidence type="ECO:0000256" key="3">
    <source>
        <dbReference type="SAM" id="SignalP"/>
    </source>
</evidence>
<keyword evidence="2" id="KW-0812">Transmembrane</keyword>
<keyword evidence="2" id="KW-0472">Membrane</keyword>
<name>A0ABV8QNQ9_9BACT</name>
<dbReference type="PROSITE" id="PS51257">
    <property type="entry name" value="PROKAR_LIPOPROTEIN"/>
    <property type="match status" value="1"/>
</dbReference>
<keyword evidence="5" id="KW-1185">Reference proteome</keyword>
<dbReference type="RefSeq" id="WP_379707077.1">
    <property type="nucleotide sequence ID" value="NZ_JBHSCZ010000001.1"/>
</dbReference>
<evidence type="ECO:0000256" key="1">
    <source>
        <dbReference type="SAM" id="MobiDB-lite"/>
    </source>
</evidence>
<keyword evidence="2" id="KW-1133">Transmembrane helix</keyword>
<feature type="chain" id="PRO_5045377311" evidence="3">
    <location>
        <begin position="21"/>
        <end position="191"/>
    </location>
</feature>
<feature type="signal peptide" evidence="3">
    <location>
        <begin position="1"/>
        <end position="20"/>
    </location>
</feature>
<accession>A0ABV8QNQ9</accession>
<keyword evidence="3" id="KW-0732">Signal</keyword>
<dbReference type="EMBL" id="JBHSCZ010000001">
    <property type="protein sequence ID" value="MFC4261915.1"/>
    <property type="molecule type" value="Genomic_DNA"/>
</dbReference>
<proteinExistence type="predicted"/>
<organism evidence="4 5">
    <name type="scientific">Ferruginibacter yonginensis</name>
    <dbReference type="NCBI Taxonomy" id="1310416"/>
    <lineage>
        <taxon>Bacteria</taxon>
        <taxon>Pseudomonadati</taxon>
        <taxon>Bacteroidota</taxon>
        <taxon>Chitinophagia</taxon>
        <taxon>Chitinophagales</taxon>
        <taxon>Chitinophagaceae</taxon>
        <taxon>Ferruginibacter</taxon>
    </lineage>
</organism>
<gene>
    <name evidence="4" type="ORF">ACFOWM_03430</name>
</gene>
<sequence length="191" mass="21061">MKLFKYLIAVTIMVSSCYTANKAAKQTNKAANHYPEVVAKVAKQRFYNPITKSDTVTKPVLVPYFVECPPPGEEAALLELSADEYKRLENAGQVAKATPQKNSNSKSPIPTDTSKKKGVLVNIPVTTTTITNDRKDTGEETILQAEANKLTSKLATKQQWLVVGFTLAAVFFLATIVLLFLLIKRKKNIKS</sequence>
<protein>
    <submittedName>
        <fullName evidence="4">Uncharacterized protein</fullName>
    </submittedName>
</protein>
<feature type="compositionally biased region" description="Polar residues" evidence="1">
    <location>
        <begin position="99"/>
        <end position="112"/>
    </location>
</feature>
<dbReference type="Proteomes" id="UP001595907">
    <property type="component" value="Unassembled WGS sequence"/>
</dbReference>
<reference evidence="5" key="1">
    <citation type="journal article" date="2019" name="Int. J. Syst. Evol. Microbiol.">
        <title>The Global Catalogue of Microorganisms (GCM) 10K type strain sequencing project: providing services to taxonomists for standard genome sequencing and annotation.</title>
        <authorList>
            <consortium name="The Broad Institute Genomics Platform"/>
            <consortium name="The Broad Institute Genome Sequencing Center for Infectious Disease"/>
            <person name="Wu L."/>
            <person name="Ma J."/>
        </authorList>
    </citation>
    <scope>NUCLEOTIDE SEQUENCE [LARGE SCALE GENOMIC DNA]</scope>
    <source>
        <strain evidence="5">CECT 8289</strain>
    </source>
</reference>
<evidence type="ECO:0000256" key="2">
    <source>
        <dbReference type="SAM" id="Phobius"/>
    </source>
</evidence>
<evidence type="ECO:0000313" key="4">
    <source>
        <dbReference type="EMBL" id="MFC4261915.1"/>
    </source>
</evidence>
<evidence type="ECO:0000313" key="5">
    <source>
        <dbReference type="Proteomes" id="UP001595907"/>
    </source>
</evidence>
<comment type="caution">
    <text evidence="4">The sequence shown here is derived from an EMBL/GenBank/DDBJ whole genome shotgun (WGS) entry which is preliminary data.</text>
</comment>